<dbReference type="KEGG" id="strr:EKD16_22390"/>
<evidence type="ECO:0008006" key="4">
    <source>
        <dbReference type="Google" id="ProtNLM"/>
    </source>
</evidence>
<name>A0A4P6Q9E9_9ACTN</name>
<dbReference type="Pfam" id="PF09660">
    <property type="entry name" value="DUF2397"/>
    <property type="match status" value="1"/>
</dbReference>
<dbReference type="Proteomes" id="UP000292235">
    <property type="component" value="Chromosome"/>
</dbReference>
<reference evidence="2 3" key="1">
    <citation type="submission" date="2019-02" db="EMBL/GenBank/DDBJ databases">
        <authorList>
            <person name="Khodamoradi S."/>
            <person name="Hahnke R.L."/>
            <person name="Kaempfer P."/>
            <person name="Schumann P."/>
            <person name="Rohde M."/>
            <person name="Steinert M."/>
            <person name="Luzhetskyy A."/>
            <person name="Wink J."/>
            <person name="Ruckert C."/>
        </authorList>
    </citation>
    <scope>NUCLEOTIDE SEQUENCE [LARGE SCALE GENOMIC DNA]</scope>
    <source>
        <strain evidence="2 3">M2</strain>
    </source>
</reference>
<evidence type="ECO:0000313" key="3">
    <source>
        <dbReference type="Proteomes" id="UP000292235"/>
    </source>
</evidence>
<feature type="compositionally biased region" description="Low complexity" evidence="1">
    <location>
        <begin position="13"/>
        <end position="25"/>
    </location>
</feature>
<feature type="compositionally biased region" description="Low complexity" evidence="1">
    <location>
        <begin position="126"/>
        <end position="138"/>
    </location>
</feature>
<accession>A0A4P6Q9E9</accession>
<dbReference type="OrthoDB" id="5508807at2"/>
<feature type="compositionally biased region" description="Basic and acidic residues" evidence="1">
    <location>
        <begin position="102"/>
        <end position="117"/>
    </location>
</feature>
<keyword evidence="3" id="KW-1185">Reference proteome</keyword>
<gene>
    <name evidence="2" type="ORF">EKD16_22390</name>
</gene>
<organism evidence="2 3">
    <name type="scientific">Streptomonospora litoralis</name>
    <dbReference type="NCBI Taxonomy" id="2498135"/>
    <lineage>
        <taxon>Bacteria</taxon>
        <taxon>Bacillati</taxon>
        <taxon>Actinomycetota</taxon>
        <taxon>Actinomycetes</taxon>
        <taxon>Streptosporangiales</taxon>
        <taxon>Nocardiopsidaceae</taxon>
        <taxon>Streptomonospora</taxon>
    </lineage>
</organism>
<evidence type="ECO:0000313" key="2">
    <source>
        <dbReference type="EMBL" id="QBI56231.1"/>
    </source>
</evidence>
<dbReference type="EMBL" id="CP036455">
    <property type="protein sequence ID" value="QBI56231.1"/>
    <property type="molecule type" value="Genomic_DNA"/>
</dbReference>
<sequence length="597" mass="63895">MSRSPGTPGTGDGPPAAAEGTGPLGSPEEPQAPGASAQTGETGPAPSPGGGAEPGSAPAAEYERLTAYSYLVVPDRDVYIAIMRVFTGTFMADMSAHEVAEKLSRDSGTRRSADTDTHTVTAEQTAGSAAPSSPSAAGDLPVDSIARKLDQLKDWGALLPSARPVRAATVTEYQRSRGRYQLSPVGEIVQRHSEELLSADSIREVSRELLGAVAEALDSLAREAHEPGGVAGADALRRVSAIFTQFGRFVESVRDFYAYLGQVLNRFDLGDAEFRVFKDVLLDYAETITEDVARQTPVISAAVDSLWPLLTDLLERIDAAEPGLSALSAADVRVRRSSGRSLDDWRELRDWFADSAGRGSDVGQLRLATMKALQSLLGNAKRMLRSSARGELSRRNDLLKLARWVDTADDETAHDLIASAFAMYGARHLGGARGDTDQATSATSWWKDDPVEVAVSLRERGDRKARGAYRREGEDYSQAREDLLHEAHEHEARREAGAAELAAAAGREEEVVFSAAAFELFNELLGRAMAQSRAADSGTGRFGTDDPGLGVALDLREHPGRVAMIRSRNGDLALEGFTAHLGSSNTGFTQAREETGT</sequence>
<evidence type="ECO:0000256" key="1">
    <source>
        <dbReference type="SAM" id="MobiDB-lite"/>
    </source>
</evidence>
<feature type="region of interest" description="Disordered" evidence="1">
    <location>
        <begin position="1"/>
        <end position="58"/>
    </location>
</feature>
<dbReference type="RefSeq" id="WP_131100969.1">
    <property type="nucleotide sequence ID" value="NZ_CP036455.1"/>
</dbReference>
<feature type="region of interest" description="Disordered" evidence="1">
    <location>
        <begin position="102"/>
        <end position="140"/>
    </location>
</feature>
<proteinExistence type="predicted"/>
<protein>
    <recommendedName>
        <fullName evidence="4">TIGR02677 family protein</fullName>
    </recommendedName>
</protein>
<dbReference type="InterPro" id="IPR013493">
    <property type="entry name" value="CHP02677"/>
</dbReference>
<dbReference type="AlphaFoldDB" id="A0A4P6Q9E9"/>